<evidence type="ECO:0000313" key="2">
    <source>
        <dbReference type="EMBL" id="GFO30211.1"/>
    </source>
</evidence>
<keyword evidence="3" id="KW-1185">Reference proteome</keyword>
<name>A0AAV4CFQ8_9GAST</name>
<reference evidence="2 3" key="1">
    <citation type="journal article" date="2021" name="Elife">
        <title>Chloroplast acquisition without the gene transfer in kleptoplastic sea slugs, Plakobranchus ocellatus.</title>
        <authorList>
            <person name="Maeda T."/>
            <person name="Takahashi S."/>
            <person name="Yoshida T."/>
            <person name="Shimamura S."/>
            <person name="Takaki Y."/>
            <person name="Nagai Y."/>
            <person name="Toyoda A."/>
            <person name="Suzuki Y."/>
            <person name="Arimoto A."/>
            <person name="Ishii H."/>
            <person name="Satoh N."/>
            <person name="Nishiyama T."/>
            <person name="Hasebe M."/>
            <person name="Maruyama T."/>
            <person name="Minagawa J."/>
            <person name="Obokata J."/>
            <person name="Shigenobu S."/>
        </authorList>
    </citation>
    <scope>NUCLEOTIDE SEQUENCE [LARGE SCALE GENOMIC DNA]</scope>
</reference>
<proteinExistence type="predicted"/>
<dbReference type="EMBL" id="BLXT01006232">
    <property type="protein sequence ID" value="GFO30211.1"/>
    <property type="molecule type" value="Genomic_DNA"/>
</dbReference>
<feature type="region of interest" description="Disordered" evidence="1">
    <location>
        <begin position="18"/>
        <end position="70"/>
    </location>
</feature>
<accession>A0AAV4CFQ8</accession>
<evidence type="ECO:0000313" key="3">
    <source>
        <dbReference type="Proteomes" id="UP000735302"/>
    </source>
</evidence>
<comment type="caution">
    <text evidence="2">The sequence shown here is derived from an EMBL/GenBank/DDBJ whole genome shotgun (WGS) entry which is preliminary data.</text>
</comment>
<dbReference type="AlphaFoldDB" id="A0AAV4CFQ8"/>
<organism evidence="2 3">
    <name type="scientific">Plakobranchus ocellatus</name>
    <dbReference type="NCBI Taxonomy" id="259542"/>
    <lineage>
        <taxon>Eukaryota</taxon>
        <taxon>Metazoa</taxon>
        <taxon>Spiralia</taxon>
        <taxon>Lophotrochozoa</taxon>
        <taxon>Mollusca</taxon>
        <taxon>Gastropoda</taxon>
        <taxon>Heterobranchia</taxon>
        <taxon>Euthyneura</taxon>
        <taxon>Panpulmonata</taxon>
        <taxon>Sacoglossa</taxon>
        <taxon>Placobranchoidea</taxon>
        <taxon>Plakobranchidae</taxon>
        <taxon>Plakobranchus</taxon>
    </lineage>
</organism>
<dbReference type="Proteomes" id="UP000735302">
    <property type="component" value="Unassembled WGS sequence"/>
</dbReference>
<evidence type="ECO:0000256" key="1">
    <source>
        <dbReference type="SAM" id="MobiDB-lite"/>
    </source>
</evidence>
<sequence>MFKHPLWKKSEMLRANKLHEVPPNLGEDSTGGEGAGNDPHLNCQSPSPLKDLTGKCGRRRIGITNNDGQL</sequence>
<gene>
    <name evidence="2" type="ORF">PoB_005671600</name>
</gene>
<protein>
    <submittedName>
        <fullName evidence="2">Uncharacterized protein</fullName>
    </submittedName>
</protein>